<evidence type="ECO:0000313" key="3">
    <source>
        <dbReference type="Proteomes" id="UP001139193"/>
    </source>
</evidence>
<feature type="chain" id="PRO_5040738143" evidence="1">
    <location>
        <begin position="20"/>
        <end position="192"/>
    </location>
</feature>
<comment type="caution">
    <text evidence="2">The sequence shown here is derived from an EMBL/GenBank/DDBJ whole genome shotgun (WGS) entry which is preliminary data.</text>
</comment>
<name>A0A9X1VIA6_9BACT</name>
<reference evidence="2" key="1">
    <citation type="submission" date="2022-03" db="EMBL/GenBank/DDBJ databases">
        <title>Bacterial whole genome sequence for Hymenobacter sp. DH14.</title>
        <authorList>
            <person name="Le V."/>
        </authorList>
    </citation>
    <scope>NUCLEOTIDE SEQUENCE</scope>
    <source>
        <strain evidence="2">DH14</strain>
    </source>
</reference>
<organism evidence="2 3">
    <name type="scientific">Hymenobacter cyanobacteriorum</name>
    <dbReference type="NCBI Taxonomy" id="2926463"/>
    <lineage>
        <taxon>Bacteria</taxon>
        <taxon>Pseudomonadati</taxon>
        <taxon>Bacteroidota</taxon>
        <taxon>Cytophagia</taxon>
        <taxon>Cytophagales</taxon>
        <taxon>Hymenobacteraceae</taxon>
        <taxon>Hymenobacter</taxon>
    </lineage>
</organism>
<dbReference type="RefSeq" id="WP_241935179.1">
    <property type="nucleotide sequence ID" value="NZ_JALBGC010000002.1"/>
</dbReference>
<keyword evidence="3" id="KW-1185">Reference proteome</keyword>
<protein>
    <submittedName>
        <fullName evidence="2">Uncharacterized protein</fullName>
    </submittedName>
</protein>
<evidence type="ECO:0000313" key="2">
    <source>
        <dbReference type="EMBL" id="MCI1186896.1"/>
    </source>
</evidence>
<feature type="signal peptide" evidence="1">
    <location>
        <begin position="1"/>
        <end position="19"/>
    </location>
</feature>
<dbReference type="AlphaFoldDB" id="A0A9X1VIA6"/>
<keyword evidence="1" id="KW-0732">Signal</keyword>
<accession>A0A9X1VIA6</accession>
<gene>
    <name evidence="2" type="ORF">MON38_05650</name>
</gene>
<evidence type="ECO:0000256" key="1">
    <source>
        <dbReference type="SAM" id="SignalP"/>
    </source>
</evidence>
<sequence>MPKILVVAVLLFGSSSAMAQSVARPGSETLRAENRYYTQSILPQMRATRRQLEPYLSAADKQQLTNYWAQMRRIATISRPQYRPLVPTPGSGLIQEREQRLREGALLTKQLEPLLVRYDQPIQQLLRELQPQRRRWEVALRALHQPATQAPTRSPVLNADGTLLLEQLLSPFGLLTLNPDEPASGASGSKHN</sequence>
<dbReference type="Proteomes" id="UP001139193">
    <property type="component" value="Unassembled WGS sequence"/>
</dbReference>
<proteinExistence type="predicted"/>
<dbReference type="EMBL" id="JALBGC010000002">
    <property type="protein sequence ID" value="MCI1186896.1"/>
    <property type="molecule type" value="Genomic_DNA"/>
</dbReference>